<feature type="compositionally biased region" description="Basic and acidic residues" evidence="1">
    <location>
        <begin position="59"/>
        <end position="68"/>
    </location>
</feature>
<dbReference type="EMBL" id="ML121596">
    <property type="protein sequence ID" value="RPB19174.1"/>
    <property type="molecule type" value="Genomic_DNA"/>
</dbReference>
<dbReference type="OrthoDB" id="10542099at2759"/>
<accession>A0A3N4L8E7</accession>
<evidence type="ECO:0000313" key="2">
    <source>
        <dbReference type="EMBL" id="RPB19174.1"/>
    </source>
</evidence>
<organism evidence="2 3">
    <name type="scientific">Terfezia boudieri ATCC MYA-4762</name>
    <dbReference type="NCBI Taxonomy" id="1051890"/>
    <lineage>
        <taxon>Eukaryota</taxon>
        <taxon>Fungi</taxon>
        <taxon>Dikarya</taxon>
        <taxon>Ascomycota</taxon>
        <taxon>Pezizomycotina</taxon>
        <taxon>Pezizomycetes</taxon>
        <taxon>Pezizales</taxon>
        <taxon>Pezizaceae</taxon>
        <taxon>Terfezia</taxon>
    </lineage>
</organism>
<evidence type="ECO:0000256" key="1">
    <source>
        <dbReference type="SAM" id="MobiDB-lite"/>
    </source>
</evidence>
<name>A0A3N4L8E7_9PEZI</name>
<dbReference type="Proteomes" id="UP000267821">
    <property type="component" value="Unassembled WGS sequence"/>
</dbReference>
<reference evidence="2 3" key="1">
    <citation type="journal article" date="2018" name="Nat. Ecol. Evol.">
        <title>Pezizomycetes genomes reveal the molecular basis of ectomycorrhizal truffle lifestyle.</title>
        <authorList>
            <person name="Murat C."/>
            <person name="Payen T."/>
            <person name="Noel B."/>
            <person name="Kuo A."/>
            <person name="Morin E."/>
            <person name="Chen J."/>
            <person name="Kohler A."/>
            <person name="Krizsan K."/>
            <person name="Balestrini R."/>
            <person name="Da Silva C."/>
            <person name="Montanini B."/>
            <person name="Hainaut M."/>
            <person name="Levati E."/>
            <person name="Barry K.W."/>
            <person name="Belfiori B."/>
            <person name="Cichocki N."/>
            <person name="Clum A."/>
            <person name="Dockter R.B."/>
            <person name="Fauchery L."/>
            <person name="Guy J."/>
            <person name="Iotti M."/>
            <person name="Le Tacon F."/>
            <person name="Lindquist E.A."/>
            <person name="Lipzen A."/>
            <person name="Malagnac F."/>
            <person name="Mello A."/>
            <person name="Molinier V."/>
            <person name="Miyauchi S."/>
            <person name="Poulain J."/>
            <person name="Riccioni C."/>
            <person name="Rubini A."/>
            <person name="Sitrit Y."/>
            <person name="Splivallo R."/>
            <person name="Traeger S."/>
            <person name="Wang M."/>
            <person name="Zifcakova L."/>
            <person name="Wipf D."/>
            <person name="Zambonelli A."/>
            <person name="Paolocci F."/>
            <person name="Nowrousian M."/>
            <person name="Ottonello S."/>
            <person name="Baldrian P."/>
            <person name="Spatafora J.W."/>
            <person name="Henrissat B."/>
            <person name="Nagy L.G."/>
            <person name="Aury J.M."/>
            <person name="Wincker P."/>
            <person name="Grigoriev I.V."/>
            <person name="Bonfante P."/>
            <person name="Martin F.M."/>
        </authorList>
    </citation>
    <scope>NUCLEOTIDE SEQUENCE [LARGE SCALE GENOMIC DNA]</scope>
    <source>
        <strain evidence="2 3">ATCC MYA-4762</strain>
    </source>
</reference>
<sequence>MSEEGTTPAIQSIPLPMIRELVGKEEGVEQAHLVDLGLAADDEKETAVPTCPSPPPRPRRPDNWKDTYSDTQSKQGPQAAMAIEEAVPAHTLTNTAIVKSKKEEGPFVDISLNLGEMGKEGGQETGAKGHNIEGEERWGIACGVELLERWWKKMATCYTQICPKSLHPHVPTVALPPHGSRLPPHGIETTSLDTPSLLVTKH</sequence>
<evidence type="ECO:0000313" key="3">
    <source>
        <dbReference type="Proteomes" id="UP000267821"/>
    </source>
</evidence>
<proteinExistence type="predicted"/>
<dbReference type="AlphaFoldDB" id="A0A3N4L8E7"/>
<feature type="region of interest" description="Disordered" evidence="1">
    <location>
        <begin position="177"/>
        <end position="202"/>
    </location>
</feature>
<protein>
    <submittedName>
        <fullName evidence="2">Uncharacterized protein</fullName>
    </submittedName>
</protein>
<feature type="region of interest" description="Disordered" evidence="1">
    <location>
        <begin position="37"/>
        <end position="74"/>
    </location>
</feature>
<keyword evidence="3" id="KW-1185">Reference proteome</keyword>
<gene>
    <name evidence="2" type="ORF">L211DRAFT_853444</name>
</gene>
<dbReference type="InParanoid" id="A0A3N4L8E7"/>